<dbReference type="InterPro" id="IPR032710">
    <property type="entry name" value="NTF2-like_dom_sf"/>
</dbReference>
<evidence type="ECO:0000313" key="2">
    <source>
        <dbReference type="EMBL" id="BBE32915.1"/>
    </source>
</evidence>
<feature type="region of interest" description="Disordered" evidence="1">
    <location>
        <begin position="137"/>
        <end position="158"/>
    </location>
</feature>
<evidence type="ECO:0008006" key="4">
    <source>
        <dbReference type="Google" id="ProtNLM"/>
    </source>
</evidence>
<evidence type="ECO:0000256" key="1">
    <source>
        <dbReference type="SAM" id="MobiDB-lite"/>
    </source>
</evidence>
<accession>A0AAD1D3G4</accession>
<dbReference type="AlphaFoldDB" id="A0AAD1D3G4"/>
<proteinExistence type="predicted"/>
<name>A0AAD1D3G4_SPHMI</name>
<dbReference type="SUPFAM" id="SSF54427">
    <property type="entry name" value="NTF2-like"/>
    <property type="match status" value="1"/>
</dbReference>
<protein>
    <recommendedName>
        <fullName evidence="4">SnoaL-like protein</fullName>
    </recommendedName>
</protein>
<reference evidence="2 3" key="1">
    <citation type="submission" date="2018-06" db="EMBL/GenBank/DDBJ databases">
        <title>Complete Genome Sequence of the Microcystin-Degrading Bacterium Sphingosinicella microcystinivorans Strain B-9.</title>
        <authorList>
            <person name="Jin H."/>
            <person name="Nishizawa T."/>
            <person name="Guo Y."/>
            <person name="Nishizawa A."/>
            <person name="Park H."/>
            <person name="Kato H."/>
            <person name="Tsuji K."/>
            <person name="Harada K."/>
        </authorList>
    </citation>
    <scope>NUCLEOTIDE SEQUENCE [LARGE SCALE GENOMIC DNA]</scope>
    <source>
        <strain evidence="2 3">B9</strain>
    </source>
</reference>
<organism evidence="2 3">
    <name type="scientific">Sphingosinicella microcystinivorans</name>
    <dbReference type="NCBI Taxonomy" id="335406"/>
    <lineage>
        <taxon>Bacteria</taxon>
        <taxon>Pseudomonadati</taxon>
        <taxon>Pseudomonadota</taxon>
        <taxon>Alphaproteobacteria</taxon>
        <taxon>Sphingomonadales</taxon>
        <taxon>Sphingosinicellaceae</taxon>
        <taxon>Sphingosinicella</taxon>
    </lineage>
</organism>
<dbReference type="Proteomes" id="UP000275727">
    <property type="component" value="Chromosome"/>
</dbReference>
<sequence>MALYAKPASACVILEGAEALEEIVKTFLYALNERQFERLAPLLSDDFRFFPDLNESPVDGNAYIAGLQGEPTPKRDGIKSRTIDVSDFQLVQFEFVEFEDIPPERQTSCGNDFNWQKRIAIYDVTVLPVDPPVITLQSLSSPKPSHAPTAKPETPLDRTRIKSIRHITLPLLDNR</sequence>
<evidence type="ECO:0000313" key="3">
    <source>
        <dbReference type="Proteomes" id="UP000275727"/>
    </source>
</evidence>
<dbReference type="KEGG" id="smic:SmB9_05730"/>
<gene>
    <name evidence="2" type="ORF">SmB9_05730</name>
</gene>
<dbReference type="EMBL" id="AP018711">
    <property type="protein sequence ID" value="BBE32915.1"/>
    <property type="molecule type" value="Genomic_DNA"/>
</dbReference>